<dbReference type="EMBL" id="CP048104">
    <property type="protein sequence ID" value="QKG85412.1"/>
    <property type="molecule type" value="Genomic_DNA"/>
</dbReference>
<gene>
    <name evidence="1" type="ORF">GXN76_13695</name>
</gene>
<dbReference type="AlphaFoldDB" id="A0A7D4BGW3"/>
<keyword evidence="2" id="KW-1185">Reference proteome</keyword>
<organism evidence="1 2">
    <name type="scientific">Kroppenstedtia pulmonis</name>
    <dbReference type="NCBI Taxonomy" id="1380685"/>
    <lineage>
        <taxon>Bacteria</taxon>
        <taxon>Bacillati</taxon>
        <taxon>Bacillota</taxon>
        <taxon>Bacilli</taxon>
        <taxon>Bacillales</taxon>
        <taxon>Thermoactinomycetaceae</taxon>
        <taxon>Kroppenstedtia</taxon>
    </lineage>
</organism>
<name>A0A7D4BGW3_9BACL</name>
<evidence type="ECO:0000313" key="2">
    <source>
        <dbReference type="Proteomes" id="UP000503088"/>
    </source>
</evidence>
<dbReference type="Pfam" id="PF20935">
    <property type="entry name" value="DUF6847"/>
    <property type="match status" value="1"/>
</dbReference>
<evidence type="ECO:0000313" key="1">
    <source>
        <dbReference type="EMBL" id="QKG85412.1"/>
    </source>
</evidence>
<protein>
    <submittedName>
        <fullName evidence="1">Uncharacterized protein</fullName>
    </submittedName>
</protein>
<dbReference type="Proteomes" id="UP000503088">
    <property type="component" value="Chromosome"/>
</dbReference>
<proteinExistence type="predicted"/>
<dbReference type="Gene3D" id="6.10.320.10">
    <property type="match status" value="1"/>
</dbReference>
<dbReference type="RefSeq" id="WP_173224039.1">
    <property type="nucleotide sequence ID" value="NZ_CP048104.1"/>
</dbReference>
<dbReference type="KEGG" id="kpul:GXN76_13695"/>
<sequence>MKISLAEGIIIRNLISKRIQELISERDQVAFVTVPKGEEYDRPDRKVEDVTLDLEKTHAQYMKLDMLIHEANIRHSIKWKDNEYSIVAAIDLAKRLRGELYSMKHFAKSQKQKYASSYGSDTMMVTYAQFEPSDYRKKAEKLERQVNRLSSLIEAKNHEVELEFVEAKYYMES</sequence>
<accession>A0A7D4BGW3</accession>
<reference evidence="1 2" key="1">
    <citation type="submission" date="2020-01" db="EMBL/GenBank/DDBJ databases">
        <authorList>
            <person name="Gulvik C.A."/>
            <person name="Batra D.G."/>
        </authorList>
    </citation>
    <scope>NUCLEOTIDE SEQUENCE [LARGE SCALE GENOMIC DNA]</scope>
    <source>
        <strain evidence="1 2">W9323</strain>
    </source>
</reference>
<dbReference type="InterPro" id="IPR047741">
    <property type="entry name" value="DIP1984-like"/>
</dbReference>